<organism evidence="1 2">
    <name type="scientific">Bizionia algoritergicola</name>
    <dbReference type="NCBI Taxonomy" id="291187"/>
    <lineage>
        <taxon>Bacteria</taxon>
        <taxon>Pseudomonadati</taxon>
        <taxon>Bacteroidota</taxon>
        <taxon>Flavobacteriia</taxon>
        <taxon>Flavobacteriales</taxon>
        <taxon>Flavobacteriaceae</taxon>
        <taxon>Bizionia</taxon>
    </lineage>
</organism>
<sequence length="97" mass="11473">MKYLTYNGYQLATKNKLQEAIQTYLNCIDRTLINDGQALADIKTKIIAHIVFFNNEYPRCKPIRASWYSHDKKDWLLSGVDFANFHIYQVKTDYKYA</sequence>
<proteinExistence type="predicted"/>
<reference evidence="1 2" key="1">
    <citation type="submission" date="2019-08" db="EMBL/GenBank/DDBJ databases">
        <title>Genomes of Antarctic Bizionia species.</title>
        <authorList>
            <person name="Bowman J.P."/>
        </authorList>
    </citation>
    <scope>NUCLEOTIDE SEQUENCE [LARGE SCALE GENOMIC DNA]</scope>
    <source>
        <strain evidence="1 2">APA-1</strain>
    </source>
</reference>
<comment type="caution">
    <text evidence="1">The sequence shown here is derived from an EMBL/GenBank/DDBJ whole genome shotgun (WGS) entry which is preliminary data.</text>
</comment>
<evidence type="ECO:0000313" key="1">
    <source>
        <dbReference type="EMBL" id="TYB69478.1"/>
    </source>
</evidence>
<name>A0A5D0QM22_9FLAO</name>
<protein>
    <submittedName>
        <fullName evidence="1">Uncharacterized protein</fullName>
    </submittedName>
</protein>
<keyword evidence="2" id="KW-1185">Reference proteome</keyword>
<accession>A0A5D0QM22</accession>
<dbReference type="RefSeq" id="WP_066257056.1">
    <property type="nucleotide sequence ID" value="NZ_VSKL01000012.1"/>
</dbReference>
<dbReference type="OrthoDB" id="1274752at2"/>
<dbReference type="AlphaFoldDB" id="A0A5D0QM22"/>
<dbReference type="EMBL" id="VSKL01000012">
    <property type="protein sequence ID" value="TYB69478.1"/>
    <property type="molecule type" value="Genomic_DNA"/>
</dbReference>
<dbReference type="Proteomes" id="UP000324358">
    <property type="component" value="Unassembled WGS sequence"/>
</dbReference>
<evidence type="ECO:0000313" key="2">
    <source>
        <dbReference type="Proteomes" id="UP000324358"/>
    </source>
</evidence>
<gene>
    <name evidence="1" type="ORF">ES675_16105</name>
</gene>